<organism evidence="2 3">
    <name type="scientific">Podospora aff. communis PSN243</name>
    <dbReference type="NCBI Taxonomy" id="3040156"/>
    <lineage>
        <taxon>Eukaryota</taxon>
        <taxon>Fungi</taxon>
        <taxon>Dikarya</taxon>
        <taxon>Ascomycota</taxon>
        <taxon>Pezizomycotina</taxon>
        <taxon>Sordariomycetes</taxon>
        <taxon>Sordariomycetidae</taxon>
        <taxon>Sordariales</taxon>
        <taxon>Podosporaceae</taxon>
        <taxon>Podospora</taxon>
    </lineage>
</organism>
<comment type="caution">
    <text evidence="2">The sequence shown here is derived from an EMBL/GenBank/DDBJ whole genome shotgun (WGS) entry which is preliminary data.</text>
</comment>
<gene>
    <name evidence="2" type="ORF">QBC34DRAFT_410195</name>
</gene>
<reference evidence="2" key="1">
    <citation type="journal article" date="2023" name="Mol. Phylogenet. Evol.">
        <title>Genome-scale phylogeny and comparative genomics of the fungal order Sordariales.</title>
        <authorList>
            <person name="Hensen N."/>
            <person name="Bonometti L."/>
            <person name="Westerberg I."/>
            <person name="Brannstrom I.O."/>
            <person name="Guillou S."/>
            <person name="Cros-Aarteil S."/>
            <person name="Calhoun S."/>
            <person name="Haridas S."/>
            <person name="Kuo A."/>
            <person name="Mondo S."/>
            <person name="Pangilinan J."/>
            <person name="Riley R."/>
            <person name="LaButti K."/>
            <person name="Andreopoulos B."/>
            <person name="Lipzen A."/>
            <person name="Chen C."/>
            <person name="Yan M."/>
            <person name="Daum C."/>
            <person name="Ng V."/>
            <person name="Clum A."/>
            <person name="Steindorff A."/>
            <person name="Ohm R.A."/>
            <person name="Martin F."/>
            <person name="Silar P."/>
            <person name="Natvig D.O."/>
            <person name="Lalanne C."/>
            <person name="Gautier V."/>
            <person name="Ament-Velasquez S.L."/>
            <person name="Kruys A."/>
            <person name="Hutchinson M.I."/>
            <person name="Powell A.J."/>
            <person name="Barry K."/>
            <person name="Miller A.N."/>
            <person name="Grigoriev I.V."/>
            <person name="Debuchy R."/>
            <person name="Gladieux P."/>
            <person name="Hiltunen Thoren M."/>
            <person name="Johannesson H."/>
        </authorList>
    </citation>
    <scope>NUCLEOTIDE SEQUENCE</scope>
    <source>
        <strain evidence="2">PSN243</strain>
    </source>
</reference>
<feature type="transmembrane region" description="Helical" evidence="1">
    <location>
        <begin position="66"/>
        <end position="88"/>
    </location>
</feature>
<dbReference type="PANTHER" id="PTHR35043:SF9">
    <property type="match status" value="1"/>
</dbReference>
<keyword evidence="1" id="KW-0472">Membrane</keyword>
<dbReference type="PANTHER" id="PTHR35043">
    <property type="entry name" value="TRANSCRIPTION FACTOR DOMAIN-CONTAINING PROTEIN"/>
    <property type="match status" value="1"/>
</dbReference>
<evidence type="ECO:0000313" key="3">
    <source>
        <dbReference type="Proteomes" id="UP001321760"/>
    </source>
</evidence>
<dbReference type="AlphaFoldDB" id="A0AAV9GJV5"/>
<name>A0AAV9GJV5_9PEZI</name>
<evidence type="ECO:0000256" key="1">
    <source>
        <dbReference type="SAM" id="Phobius"/>
    </source>
</evidence>
<proteinExistence type="predicted"/>
<feature type="transmembrane region" description="Helical" evidence="1">
    <location>
        <begin position="34"/>
        <end position="54"/>
    </location>
</feature>
<dbReference type="EMBL" id="MU865951">
    <property type="protein sequence ID" value="KAK4447261.1"/>
    <property type="molecule type" value="Genomic_DNA"/>
</dbReference>
<feature type="transmembrane region" description="Helical" evidence="1">
    <location>
        <begin position="144"/>
        <end position="167"/>
    </location>
</feature>
<dbReference type="Proteomes" id="UP001321760">
    <property type="component" value="Unassembled WGS sequence"/>
</dbReference>
<reference evidence="2" key="2">
    <citation type="submission" date="2023-05" db="EMBL/GenBank/DDBJ databases">
        <authorList>
            <consortium name="Lawrence Berkeley National Laboratory"/>
            <person name="Steindorff A."/>
            <person name="Hensen N."/>
            <person name="Bonometti L."/>
            <person name="Westerberg I."/>
            <person name="Brannstrom I.O."/>
            <person name="Guillou S."/>
            <person name="Cros-Aarteil S."/>
            <person name="Calhoun S."/>
            <person name="Haridas S."/>
            <person name="Kuo A."/>
            <person name="Mondo S."/>
            <person name="Pangilinan J."/>
            <person name="Riley R."/>
            <person name="Labutti K."/>
            <person name="Andreopoulos B."/>
            <person name="Lipzen A."/>
            <person name="Chen C."/>
            <person name="Yanf M."/>
            <person name="Daum C."/>
            <person name="Ng V."/>
            <person name="Clum A."/>
            <person name="Ohm R."/>
            <person name="Martin F."/>
            <person name="Silar P."/>
            <person name="Natvig D."/>
            <person name="Lalanne C."/>
            <person name="Gautier V."/>
            <person name="Ament-Velasquez S.L."/>
            <person name="Kruys A."/>
            <person name="Hutchinson M.I."/>
            <person name="Powell A.J."/>
            <person name="Barry K."/>
            <person name="Miller A.N."/>
            <person name="Grigoriev I.V."/>
            <person name="Debuchy R."/>
            <person name="Gladieux P."/>
            <person name="Thoren M.H."/>
            <person name="Johannesson H."/>
        </authorList>
    </citation>
    <scope>NUCLEOTIDE SEQUENCE</scope>
    <source>
        <strain evidence="2">PSN243</strain>
    </source>
</reference>
<keyword evidence="1" id="KW-1133">Transmembrane helix</keyword>
<keyword evidence="1" id="KW-0812">Transmembrane</keyword>
<keyword evidence="3" id="KW-1185">Reference proteome</keyword>
<evidence type="ECO:0000313" key="2">
    <source>
        <dbReference type="EMBL" id="KAK4447261.1"/>
    </source>
</evidence>
<protein>
    <submittedName>
        <fullName evidence="2">Uncharacterized protein</fullName>
    </submittedName>
</protein>
<sequence length="200" mass="22647">MEEMVSWDQDAHQVILLADRVHNLPRFGGMGRHWRMFLVFAFMGFLYGGLHCLAWNLQFPSKVERVLWRIAAVGVAATGPIMALAYLWELHGPSVRHPVHFASRRFEAASRWIQSAPTDATGRKLAKQLRSHSLFGPMGFLLSLLWGGLILLFDILLPLVLVAYTLARVYLVAESVRGLWYLPDSVLSVPEWSKFVPHIG</sequence>
<accession>A0AAV9GJV5</accession>